<feature type="transmembrane region" description="Helical" evidence="1">
    <location>
        <begin position="12"/>
        <end position="29"/>
    </location>
</feature>
<feature type="non-terminal residue" evidence="2">
    <location>
        <position position="1"/>
    </location>
</feature>
<name>A0A381PJ87_9ZZZZ</name>
<feature type="transmembrane region" description="Helical" evidence="1">
    <location>
        <begin position="41"/>
        <end position="59"/>
    </location>
</feature>
<sequence length="75" mass="8701">VNAKVMKRAGWILLIVGWIILTAFGAYAFFTDFEVDNWEKWGAGLLWAGILTLFTTVIWERYKESGNDPYKDVQR</sequence>
<evidence type="ECO:0000256" key="1">
    <source>
        <dbReference type="SAM" id="Phobius"/>
    </source>
</evidence>
<keyword evidence="1" id="KW-0472">Membrane</keyword>
<keyword evidence="1" id="KW-0812">Transmembrane</keyword>
<protein>
    <submittedName>
        <fullName evidence="2">Uncharacterized protein</fullName>
    </submittedName>
</protein>
<keyword evidence="1" id="KW-1133">Transmembrane helix</keyword>
<proteinExistence type="predicted"/>
<accession>A0A381PJ87</accession>
<dbReference type="EMBL" id="UINC01001002">
    <property type="protein sequence ID" value="SUZ67086.1"/>
    <property type="molecule type" value="Genomic_DNA"/>
</dbReference>
<gene>
    <name evidence="2" type="ORF">METZ01_LOCUS19940</name>
</gene>
<dbReference type="AlphaFoldDB" id="A0A381PJ87"/>
<evidence type="ECO:0000313" key="2">
    <source>
        <dbReference type="EMBL" id="SUZ67086.1"/>
    </source>
</evidence>
<organism evidence="2">
    <name type="scientific">marine metagenome</name>
    <dbReference type="NCBI Taxonomy" id="408172"/>
    <lineage>
        <taxon>unclassified sequences</taxon>
        <taxon>metagenomes</taxon>
        <taxon>ecological metagenomes</taxon>
    </lineage>
</organism>
<reference evidence="2" key="1">
    <citation type="submission" date="2018-05" db="EMBL/GenBank/DDBJ databases">
        <authorList>
            <person name="Lanie J.A."/>
            <person name="Ng W.-L."/>
            <person name="Kazmierczak K.M."/>
            <person name="Andrzejewski T.M."/>
            <person name="Davidsen T.M."/>
            <person name="Wayne K.J."/>
            <person name="Tettelin H."/>
            <person name="Glass J.I."/>
            <person name="Rusch D."/>
            <person name="Podicherti R."/>
            <person name="Tsui H.-C.T."/>
            <person name="Winkler M.E."/>
        </authorList>
    </citation>
    <scope>NUCLEOTIDE SEQUENCE</scope>
</reference>